<reference evidence="6 7" key="1">
    <citation type="journal article" date="2010" name="Cell">
        <title>The genome of Naegleria gruberi illuminates early eukaryotic versatility.</title>
        <authorList>
            <person name="Fritz-Laylin L.K."/>
            <person name="Prochnik S.E."/>
            <person name="Ginger M.L."/>
            <person name="Dacks J.B."/>
            <person name="Carpenter M.L."/>
            <person name="Field M.C."/>
            <person name="Kuo A."/>
            <person name="Paredez A."/>
            <person name="Chapman J."/>
            <person name="Pham J."/>
            <person name="Shu S."/>
            <person name="Neupane R."/>
            <person name="Cipriano M."/>
            <person name="Mancuso J."/>
            <person name="Tu H."/>
            <person name="Salamov A."/>
            <person name="Lindquist E."/>
            <person name="Shapiro H."/>
            <person name="Lucas S."/>
            <person name="Grigoriev I.V."/>
            <person name="Cande W.Z."/>
            <person name="Fulton C."/>
            <person name="Rokhsar D.S."/>
            <person name="Dawson S.C."/>
        </authorList>
    </citation>
    <scope>NUCLEOTIDE SEQUENCE [LARGE SCALE GENOMIC DNA]</scope>
    <source>
        <strain evidence="6 7">NEG-M</strain>
    </source>
</reference>
<dbReference type="RefSeq" id="XP_002670062.1">
    <property type="nucleotide sequence ID" value="XM_002670016.1"/>
</dbReference>
<dbReference type="GO" id="GO:0006612">
    <property type="term" value="P:protein targeting to membrane"/>
    <property type="evidence" value="ECO:0007669"/>
    <property type="project" value="UniProtKB-UniRule"/>
</dbReference>
<comment type="function">
    <text evidence="3">Component of the exocyst complex involved in the docking of exocytic vesicles with fusion sites on the plasma membrane.</text>
</comment>
<dbReference type="InterPro" id="IPR039682">
    <property type="entry name" value="Sec8/EXOC4"/>
</dbReference>
<feature type="compositionally biased region" description="Polar residues" evidence="4">
    <location>
        <begin position="1300"/>
        <end position="1320"/>
    </location>
</feature>
<feature type="domain" description="Exocyst complex component Sec8 N-terminal" evidence="5">
    <location>
        <begin position="107"/>
        <end position="212"/>
    </location>
</feature>
<keyword evidence="3" id="KW-0653">Protein transport</keyword>
<feature type="region of interest" description="Disordered" evidence="4">
    <location>
        <begin position="1296"/>
        <end position="1320"/>
    </location>
</feature>
<proteinExistence type="inferred from homology"/>
<keyword evidence="1 3" id="KW-0813">Transport</keyword>
<organism evidence="7">
    <name type="scientific">Naegleria gruberi</name>
    <name type="common">Amoeba</name>
    <dbReference type="NCBI Taxonomy" id="5762"/>
    <lineage>
        <taxon>Eukaryota</taxon>
        <taxon>Discoba</taxon>
        <taxon>Heterolobosea</taxon>
        <taxon>Tetramitia</taxon>
        <taxon>Eutetramitia</taxon>
        <taxon>Vahlkampfiidae</taxon>
        <taxon>Naegleria</taxon>
    </lineage>
</organism>
<keyword evidence="2 3" id="KW-0268">Exocytosis</keyword>
<dbReference type="PANTHER" id="PTHR14146:SF0">
    <property type="entry name" value="EXOCYST COMPLEX COMPONENT 4"/>
    <property type="match status" value="1"/>
</dbReference>
<dbReference type="VEuPathDB" id="AmoebaDB:NAEGRDRAFT_53762"/>
<keyword evidence="7" id="KW-1185">Reference proteome</keyword>
<evidence type="ECO:0000256" key="3">
    <source>
        <dbReference type="RuleBase" id="RU367079"/>
    </source>
</evidence>
<dbReference type="Proteomes" id="UP000006671">
    <property type="component" value="Unassembled WGS sequence"/>
</dbReference>
<dbReference type="OrthoDB" id="272977at2759"/>
<dbReference type="EMBL" id="GG738919">
    <property type="protein sequence ID" value="EFC37318.1"/>
    <property type="molecule type" value="Genomic_DNA"/>
</dbReference>
<dbReference type="GeneID" id="8853709"/>
<feature type="region of interest" description="Disordered" evidence="4">
    <location>
        <begin position="1"/>
        <end position="58"/>
    </location>
</feature>
<protein>
    <recommendedName>
        <fullName evidence="3">Exocyst complex component Sec8</fullName>
    </recommendedName>
</protein>
<name>D2W0M8_NAEGR</name>
<sequence length="1320" mass="153336">MKKLFRRKKKKDSTDEETTVTDQQAPTDEDDVTATNYDYDEELMDEENESDNEEEDMEQKQLLYHQYSDYTSEDLKSSLDEIIDSIDAEYRVEDFSYIDAIARSLKNGTDKEDLRKLKDNKKFLDDAVKQIVCVNYKGFNKSIRNFSDMLDLMEKGQSQVQNMIEKVRTTKELLALRSTDLISLYSSYLQQKEILDILDVVQKVKNAPNEITSSMNSKHFLYAARTLKTYNGMANSERLRSIKALHDIRDQFMEFYDKMPDIITDELKAQLHIHAYQKSLDMIDDDDWRYQLAGGSGSGIPTHANSPITIPKLNSKLANQIKRFSTRPGVSPIITKEDPEPEQKIKPFSQVQDNLALDYEKEDPAQYVINLVEALDVLGTLSELQSKLVQNLRFELRHLIESHINEFANSLKGSDRDLLWLIIQNKNLASNEQVGLFSSNFDDPLEQHKTNTGKAILQGRLISEMMEGLFIKLKKVMKNYQFLIKLLEQKLAQRDSSIIGDKELGSMSIILSKQVITRVRESISKKLEDLRLNFRTAGDFEDLLQECMEELMYNFIDKNYDESARQRVKDLILIFEVQVDLKTRDAGKKEKQNAEKVKSSFKTLVINTLSSPDTPSLLSIEHIWKTVEDEMGSVLKELLGLRNSDLDNSSKRKSTTNLSEFADNGKKKKKISDFNFEIKFKFSTNVDFPLMAMNESEDQGSMKILCESLNSYFIFSPYNIIWMYKVVTGFVDQIYSNFKIVNDRDEDDEDERTYSGNSNESILQMFMDNFIIGAFMPLIEEDYRNKLSKLLTDQDKHNTNAFLPRESPNQTSSTYTYVSKTEKRPLLNSALFLASWLRELFKISLSLPVYKMSIFNVIEIVLKNYLASCKSQFDSVIRGKFIQQSLTAEYESVYPVLKSDPNFKLLYTKSKSQIDSSTYSKLSEKFYKKLFVIIDEKLQINYPHNLPKTKFIDNNSQLILLANINDSLEWLADLIKSYQKELIQTELFAVKTQQKTEEYRVKKEAASTPNTTSMHQVASDPNIRKPIKVHHLRVLSTDAESVTSDHSDEETNAIQRIKKSTLFLSNYEKDYRDLAIRCLFSLKLDIRVHCYHFIHCNLMDNLLKFGTYDCEDERKEPEDFINLFNQDLFRIERYLSCYLPKSKLRYLFESIEKMILDLFIGSLPFAISQFYEMKLDDSSSAMLGGGDLIKSPSFSKLGLEKMMRNIFSLQQQLSSFSFVDERKFESIREYFYLLQMQSHQLLRMIETKSLKQLPFTQDQYEAILQTDYDHIKRDVKDVNVCRQFFEKKIKKQQEALAAKSVNSPTTPTRRLVSSSLPKKK</sequence>
<dbReference type="GO" id="GO:0090522">
    <property type="term" value="P:vesicle tethering involved in exocytosis"/>
    <property type="evidence" value="ECO:0007669"/>
    <property type="project" value="UniProtKB-UniRule"/>
</dbReference>
<dbReference type="GO" id="GO:0015031">
    <property type="term" value="P:protein transport"/>
    <property type="evidence" value="ECO:0007669"/>
    <property type="project" value="UniProtKB-KW"/>
</dbReference>
<dbReference type="Pfam" id="PF04048">
    <property type="entry name" value="Sec8_N"/>
    <property type="match status" value="1"/>
</dbReference>
<dbReference type="eggNOG" id="KOG3691">
    <property type="taxonomic scope" value="Eukaryota"/>
</dbReference>
<dbReference type="GO" id="GO:0006893">
    <property type="term" value="P:Golgi to plasma membrane transport"/>
    <property type="evidence" value="ECO:0007669"/>
    <property type="project" value="TreeGrafter"/>
</dbReference>
<evidence type="ECO:0000259" key="5">
    <source>
        <dbReference type="Pfam" id="PF04048"/>
    </source>
</evidence>
<dbReference type="InParanoid" id="D2W0M8"/>
<evidence type="ECO:0000256" key="1">
    <source>
        <dbReference type="ARBA" id="ARBA00022448"/>
    </source>
</evidence>
<dbReference type="OMA" id="HMEVRCR"/>
<evidence type="ECO:0000256" key="2">
    <source>
        <dbReference type="ARBA" id="ARBA00022483"/>
    </source>
</evidence>
<feature type="compositionally biased region" description="Acidic residues" evidence="4">
    <location>
        <begin position="27"/>
        <end position="57"/>
    </location>
</feature>
<evidence type="ECO:0000256" key="4">
    <source>
        <dbReference type="SAM" id="MobiDB-lite"/>
    </source>
</evidence>
<gene>
    <name evidence="6" type="ORF">NAEGRDRAFT_53762</name>
</gene>
<dbReference type="GO" id="GO:0006904">
    <property type="term" value="P:vesicle docking involved in exocytosis"/>
    <property type="evidence" value="ECO:0007669"/>
    <property type="project" value="InterPro"/>
</dbReference>
<feature type="compositionally biased region" description="Basic residues" evidence="4">
    <location>
        <begin position="1"/>
        <end position="11"/>
    </location>
</feature>
<dbReference type="KEGG" id="ngr:NAEGRDRAFT_53762"/>
<dbReference type="InterPro" id="IPR007191">
    <property type="entry name" value="Sec8_exocyst_N"/>
</dbReference>
<evidence type="ECO:0000313" key="6">
    <source>
        <dbReference type="EMBL" id="EFC37318.1"/>
    </source>
</evidence>
<accession>D2W0M8</accession>
<dbReference type="GO" id="GO:0000145">
    <property type="term" value="C:exocyst"/>
    <property type="evidence" value="ECO:0007669"/>
    <property type="project" value="UniProtKB-UniRule"/>
</dbReference>
<evidence type="ECO:0000313" key="7">
    <source>
        <dbReference type="Proteomes" id="UP000006671"/>
    </source>
</evidence>
<dbReference type="PANTHER" id="PTHR14146">
    <property type="entry name" value="EXOCYST COMPLEX COMPONENT 4"/>
    <property type="match status" value="1"/>
</dbReference>
<dbReference type="STRING" id="5762.D2W0M8"/>
<comment type="similarity">
    <text evidence="3">Belongs to the SEC8 family.</text>
</comment>